<feature type="compositionally biased region" description="Low complexity" evidence="6">
    <location>
        <begin position="29"/>
        <end position="42"/>
    </location>
</feature>
<dbReference type="OrthoDB" id="5600212at2759"/>
<comment type="subcellular location">
    <subcellularLocation>
        <location evidence="1">Nucleus</location>
    </subcellularLocation>
</comment>
<keyword evidence="9" id="KW-1185">Reference proteome</keyword>
<evidence type="ECO:0000313" key="8">
    <source>
        <dbReference type="EMBL" id="PWN44491.1"/>
    </source>
</evidence>
<keyword evidence="5" id="KW-0539">Nucleus</keyword>
<organism evidence="8 9">
    <name type="scientific">Ceraceosorus guamensis</name>
    <dbReference type="NCBI Taxonomy" id="1522189"/>
    <lineage>
        <taxon>Eukaryota</taxon>
        <taxon>Fungi</taxon>
        <taxon>Dikarya</taxon>
        <taxon>Basidiomycota</taxon>
        <taxon>Ustilaginomycotina</taxon>
        <taxon>Exobasidiomycetes</taxon>
        <taxon>Ceraceosorales</taxon>
        <taxon>Ceraceosoraceae</taxon>
        <taxon>Ceraceosorus</taxon>
    </lineage>
</organism>
<feature type="region of interest" description="Disordered" evidence="6">
    <location>
        <begin position="206"/>
        <end position="256"/>
    </location>
</feature>
<feature type="region of interest" description="Disordered" evidence="6">
    <location>
        <begin position="98"/>
        <end position="194"/>
    </location>
</feature>
<feature type="region of interest" description="Disordered" evidence="6">
    <location>
        <begin position="441"/>
        <end position="470"/>
    </location>
</feature>
<protein>
    <recommendedName>
        <fullName evidence="7">Zn(2)-C6 fungal-type domain-containing protein</fullName>
    </recommendedName>
</protein>
<feature type="region of interest" description="Disordered" evidence="6">
    <location>
        <begin position="1"/>
        <end position="53"/>
    </location>
</feature>
<accession>A0A316W6W2</accession>
<feature type="compositionally biased region" description="Polar residues" evidence="6">
    <location>
        <begin position="376"/>
        <end position="392"/>
    </location>
</feature>
<proteinExistence type="predicted"/>
<evidence type="ECO:0000256" key="4">
    <source>
        <dbReference type="ARBA" id="ARBA00023163"/>
    </source>
</evidence>
<dbReference type="PROSITE" id="PS50048">
    <property type="entry name" value="ZN2_CY6_FUNGAL_2"/>
    <property type="match status" value="1"/>
</dbReference>
<dbReference type="InterPro" id="IPR001138">
    <property type="entry name" value="Zn2Cys6_DnaBD"/>
</dbReference>
<keyword evidence="4" id="KW-0804">Transcription</keyword>
<dbReference type="Gene3D" id="4.10.240.10">
    <property type="entry name" value="Zn(2)-C6 fungal-type DNA-binding domain"/>
    <property type="match status" value="1"/>
</dbReference>
<evidence type="ECO:0000256" key="3">
    <source>
        <dbReference type="ARBA" id="ARBA00023015"/>
    </source>
</evidence>
<reference evidence="8 9" key="1">
    <citation type="journal article" date="2018" name="Mol. Biol. Evol.">
        <title>Broad Genomic Sampling Reveals a Smut Pathogenic Ancestry of the Fungal Clade Ustilaginomycotina.</title>
        <authorList>
            <person name="Kijpornyongpan T."/>
            <person name="Mondo S.J."/>
            <person name="Barry K."/>
            <person name="Sandor L."/>
            <person name="Lee J."/>
            <person name="Lipzen A."/>
            <person name="Pangilinan J."/>
            <person name="LaButti K."/>
            <person name="Hainaut M."/>
            <person name="Henrissat B."/>
            <person name="Grigoriev I.V."/>
            <person name="Spatafora J.W."/>
            <person name="Aime M.C."/>
        </authorList>
    </citation>
    <scope>NUCLEOTIDE SEQUENCE [LARGE SCALE GENOMIC DNA]</scope>
    <source>
        <strain evidence="8 9">MCA 4658</strain>
    </source>
</reference>
<evidence type="ECO:0000259" key="7">
    <source>
        <dbReference type="PROSITE" id="PS50048"/>
    </source>
</evidence>
<evidence type="ECO:0000256" key="2">
    <source>
        <dbReference type="ARBA" id="ARBA00022723"/>
    </source>
</evidence>
<dbReference type="GO" id="GO:0000981">
    <property type="term" value="F:DNA-binding transcription factor activity, RNA polymerase II-specific"/>
    <property type="evidence" value="ECO:0007669"/>
    <property type="project" value="InterPro"/>
</dbReference>
<feature type="domain" description="Zn(2)-C6 fungal-type" evidence="7">
    <location>
        <begin position="476"/>
        <end position="511"/>
    </location>
</feature>
<name>A0A316W6W2_9BASI</name>
<dbReference type="CDD" id="cd00067">
    <property type="entry name" value="GAL4"/>
    <property type="match status" value="1"/>
</dbReference>
<feature type="region of interest" description="Disordered" evidence="6">
    <location>
        <begin position="272"/>
        <end position="342"/>
    </location>
</feature>
<dbReference type="GeneID" id="37032882"/>
<evidence type="ECO:0000256" key="6">
    <source>
        <dbReference type="SAM" id="MobiDB-lite"/>
    </source>
</evidence>
<keyword evidence="3" id="KW-0805">Transcription regulation</keyword>
<keyword evidence="2" id="KW-0479">Metal-binding</keyword>
<feature type="compositionally biased region" description="Basic and acidic residues" evidence="6">
    <location>
        <begin position="611"/>
        <end position="623"/>
    </location>
</feature>
<dbReference type="InParanoid" id="A0A316W6W2"/>
<evidence type="ECO:0000256" key="1">
    <source>
        <dbReference type="ARBA" id="ARBA00004123"/>
    </source>
</evidence>
<dbReference type="CDD" id="cd12148">
    <property type="entry name" value="fungal_TF_MHR"/>
    <property type="match status" value="1"/>
</dbReference>
<dbReference type="GO" id="GO:0008270">
    <property type="term" value="F:zinc ion binding"/>
    <property type="evidence" value="ECO:0007669"/>
    <property type="project" value="InterPro"/>
</dbReference>
<dbReference type="AlphaFoldDB" id="A0A316W6W2"/>
<dbReference type="Pfam" id="PF00172">
    <property type="entry name" value="Zn_clus"/>
    <property type="match status" value="1"/>
</dbReference>
<dbReference type="Proteomes" id="UP000245783">
    <property type="component" value="Unassembled WGS sequence"/>
</dbReference>
<feature type="compositionally biased region" description="Polar residues" evidence="6">
    <location>
        <begin position="226"/>
        <end position="246"/>
    </location>
</feature>
<dbReference type="PANTHER" id="PTHR47338:SF29">
    <property type="entry name" value="ZN(2)-C6 FUNGAL-TYPE DOMAIN-CONTAINING PROTEIN"/>
    <property type="match status" value="1"/>
</dbReference>
<dbReference type="GO" id="GO:0005634">
    <property type="term" value="C:nucleus"/>
    <property type="evidence" value="ECO:0007669"/>
    <property type="project" value="UniProtKB-SubCell"/>
</dbReference>
<feature type="compositionally biased region" description="Basic and acidic residues" evidence="6">
    <location>
        <begin position="7"/>
        <end position="16"/>
    </location>
</feature>
<dbReference type="EMBL" id="KZ819361">
    <property type="protein sequence ID" value="PWN44491.1"/>
    <property type="molecule type" value="Genomic_DNA"/>
</dbReference>
<dbReference type="InterPro" id="IPR050815">
    <property type="entry name" value="TF_fung"/>
</dbReference>
<feature type="region of interest" description="Disordered" evidence="6">
    <location>
        <begin position="611"/>
        <end position="631"/>
    </location>
</feature>
<dbReference type="PANTHER" id="PTHR47338">
    <property type="entry name" value="ZN(II)2CYS6 TRANSCRIPTION FACTOR (EUROFUNG)-RELATED"/>
    <property type="match status" value="1"/>
</dbReference>
<feature type="region of interest" description="Disordered" evidence="6">
    <location>
        <begin position="370"/>
        <end position="414"/>
    </location>
</feature>
<dbReference type="STRING" id="1522189.A0A316W6W2"/>
<feature type="compositionally biased region" description="Basic residues" evidence="6">
    <location>
        <begin position="322"/>
        <end position="332"/>
    </location>
</feature>
<gene>
    <name evidence="8" type="ORF">IE81DRAFT_21738</name>
</gene>
<dbReference type="SUPFAM" id="SSF57701">
    <property type="entry name" value="Zn2/Cys6 DNA-binding domain"/>
    <property type="match status" value="1"/>
</dbReference>
<dbReference type="RefSeq" id="XP_025371651.1">
    <property type="nucleotide sequence ID" value="XM_025511012.1"/>
</dbReference>
<dbReference type="InterPro" id="IPR036864">
    <property type="entry name" value="Zn2-C6_fun-type_DNA-bd_sf"/>
</dbReference>
<evidence type="ECO:0000256" key="5">
    <source>
        <dbReference type="ARBA" id="ARBA00023242"/>
    </source>
</evidence>
<evidence type="ECO:0000313" key="9">
    <source>
        <dbReference type="Proteomes" id="UP000245783"/>
    </source>
</evidence>
<dbReference type="SMART" id="SM00066">
    <property type="entry name" value="GAL4"/>
    <property type="match status" value="1"/>
</dbReference>
<feature type="region of interest" description="Disordered" evidence="6">
    <location>
        <begin position="529"/>
        <end position="585"/>
    </location>
</feature>
<sequence length="1235" mass="133178">MPPFNCRAREPRKVEDQQQQQHGQREEAAAAAAAAAAHRAAAPNSAFAISPQSGSCSSFVGPKATVTAAAASASLLITPTNLTTSRSSVNVNVGACKSAGTTTPSSRQRRLAALTSRAEHSSTRRDTLIRSDRRIRRSEARSPLHFNAPAPRARQSEWQVRAAATVGRGSSSSPATTDERSARAGSQANRPTSPALVLRHSHSAARPGLHSHTITGLTGPALLSRTAPSNQQQRAPSSHNQSNPSRQVPPLLPLTAAPPLVSSSAALKRSSSLLGAPASDARSRKASMNPAPPSPIHAHPHAHPTYSHAQLQQGYSNSHSRSQPHQHPHPHPHGAFASLGATPSSASDVAAAAAAAAAAAHPHFAFHRPDSRISGAATSSGAYSPQWSSSSPRPGDGEKQAMRHRTTSSPSAHRTASYFVQQSASSPGSGNASTPKMEEVASMTGFGGGSSSSATSAALAHDMSGPSGTTLKRNQACLSCRKRKMKCDAVRPQCGTCRRSIASAASGNHPCPVPDRPCEYDDVVPTEVGGPSVSIPLDGDSDIPSGSLKLTRPKRRRAETDAGNLMSDAPKQHHQHQQQQHHQSEDVMLLQRQLKDALARSARLQEEIRRMAESRSMESHDVSRLPTPDPMMEEGGRALGRRWGTNTVPIEAMLSPVAGSGPPRRQRLRYPEMRPPIDTHRAVQGSDALHRALSPIDGPGPTDDLPIVLQKTTLNDSTAQQLWPDQDRELPDGSVITHLCELFFKYHPLRLLVNKQVFDRAREWTAEKPWRPASALIHAICAAACIYSPYNSDRLGEKPPEGDRRIPFLRHPSERPKIEEKGRSFKQYHMGQAVAKVEENVFKNSVNPTQWINAAIIVCYELWSDIRFSEAFFMSSAITRSLCVTGLDKVSGRLAENPADGGILAPAEDLVTLHERRQTLWWAYITDQCTSGPLRCYEGSLDDKAVSTHIPDAAAAEAGKKEPLTQNLGSRDLFSTGHVDDFALLIKACVLNKHVLTFNARQKVYLRQPSAMPSISKWQSRIDELESTFAPFDATSEQVTPERIYAHANLQMAIIHLFEHRMSREPTVDADGEDRASADDERVRKACSNVVRVVRDLIRCEYDLRRLHAQVYLAWATTGRILQCEINRAQRTSLAGATTTITTSSSTTNGEAAATAAAAGTEAQRIALLALEEEAKSGLQSILEALAIGGKTCYKASHAAGLLTQFANGGLPELAMADLLYIDGVIPTEGTMQET</sequence>
<feature type="compositionally biased region" description="Basic and acidic residues" evidence="6">
    <location>
        <begin position="117"/>
        <end position="142"/>
    </location>
</feature>